<dbReference type="PRINTS" id="PR00385">
    <property type="entry name" value="P450"/>
</dbReference>
<keyword evidence="8" id="KW-0472">Membrane</keyword>
<comment type="similarity">
    <text evidence="3 10">Belongs to the cytochrome P450 family.</text>
</comment>
<evidence type="ECO:0000256" key="4">
    <source>
        <dbReference type="ARBA" id="ARBA00022617"/>
    </source>
</evidence>
<dbReference type="InterPro" id="IPR050196">
    <property type="entry name" value="Cytochrome_P450_Monoox"/>
</dbReference>
<keyword evidence="7 10" id="KW-0503">Monooxygenase</keyword>
<sequence>MLTVIFAFAAIVFAVYALLYLKHKARRKQFKNLPGIVPVPVLGNLYGLATLYSKKLPQHPGVYILEGILGSNYLFQKEGVQLVWMGTFPIVSIFKPELLELILSSTTSLEKTYEYSYLHKWLRRGLLTSTGDKWKSRRKLLTPCFHFRILEDFLPTFNENSVILVKKLRELRNEDYVDIMSLVVLCTLDIVCETVMGARIGAQTGENHEYVSAIRNVGDMLVERIARPLLWPELLFSLSEAGRTNSRNLKVLHSFTEKVIREKKTALLAQRSRGSEGTEDVLLGGKKRQALMDLLLDQHVNGHQLTEEDISEEVDTFMFEGHDTTAMAVTFSLYCIGLYPEVQRKIHEELDSIFGGDTERPVTLDDVRDMKYLECVIKESLRLYPSVPMIGRILNEEFKHDGMVIPKGTTLNFFIISIHRNPAVYPNPEVFDPDRFTPENALKRHPFAYLPFSAGPRNCIGQKFALLEEKTIIANILRNFSLVSLDPRDKVHLKIEFVLRPSEPIRMKFIPR</sequence>
<dbReference type="EMBL" id="BMAW01046075">
    <property type="protein sequence ID" value="GFS53382.1"/>
    <property type="molecule type" value="Genomic_DNA"/>
</dbReference>
<dbReference type="OrthoDB" id="6426333at2759"/>
<dbReference type="InterPro" id="IPR017972">
    <property type="entry name" value="Cyt_P450_CS"/>
</dbReference>
<evidence type="ECO:0000313" key="11">
    <source>
        <dbReference type="EMBL" id="GFS53382.1"/>
    </source>
</evidence>
<keyword evidence="5" id="KW-0256">Endoplasmic reticulum</keyword>
<dbReference type="PROSITE" id="PS00086">
    <property type="entry name" value="CYTOCHROME_P450"/>
    <property type="match status" value="1"/>
</dbReference>
<keyword evidence="6 9" id="KW-0408">Iron</keyword>
<evidence type="ECO:0000256" key="1">
    <source>
        <dbReference type="ARBA" id="ARBA00001971"/>
    </source>
</evidence>
<dbReference type="SUPFAM" id="SSF48264">
    <property type="entry name" value="Cytochrome P450"/>
    <property type="match status" value="1"/>
</dbReference>
<dbReference type="InterPro" id="IPR002401">
    <property type="entry name" value="Cyt_P450_E_grp-I"/>
</dbReference>
<dbReference type="Pfam" id="PF00067">
    <property type="entry name" value="p450"/>
    <property type="match status" value="1"/>
</dbReference>
<dbReference type="PRINTS" id="PR00463">
    <property type="entry name" value="EP450I"/>
</dbReference>
<reference evidence="11" key="1">
    <citation type="submission" date="2020-08" db="EMBL/GenBank/DDBJ databases">
        <title>Multicomponent nature underlies the extraordinary mechanical properties of spider dragline silk.</title>
        <authorList>
            <person name="Kono N."/>
            <person name="Nakamura H."/>
            <person name="Mori M."/>
            <person name="Yoshida Y."/>
            <person name="Ohtoshi R."/>
            <person name="Malay A.D."/>
            <person name="Moran D.A.P."/>
            <person name="Tomita M."/>
            <person name="Numata K."/>
            <person name="Arakawa K."/>
        </authorList>
    </citation>
    <scope>NUCLEOTIDE SEQUENCE</scope>
</reference>
<comment type="subcellular location">
    <subcellularLocation>
        <location evidence="2">Endoplasmic reticulum membrane</location>
    </subcellularLocation>
</comment>
<organism evidence="11 12">
    <name type="scientific">Nephila pilipes</name>
    <name type="common">Giant wood spider</name>
    <name type="synonym">Nephila maculata</name>
    <dbReference type="NCBI Taxonomy" id="299642"/>
    <lineage>
        <taxon>Eukaryota</taxon>
        <taxon>Metazoa</taxon>
        <taxon>Ecdysozoa</taxon>
        <taxon>Arthropoda</taxon>
        <taxon>Chelicerata</taxon>
        <taxon>Arachnida</taxon>
        <taxon>Araneae</taxon>
        <taxon>Araneomorphae</taxon>
        <taxon>Entelegynae</taxon>
        <taxon>Araneoidea</taxon>
        <taxon>Nephilidae</taxon>
        <taxon>Nephila</taxon>
    </lineage>
</organism>
<dbReference type="GO" id="GO:0020037">
    <property type="term" value="F:heme binding"/>
    <property type="evidence" value="ECO:0007669"/>
    <property type="project" value="InterPro"/>
</dbReference>
<keyword evidence="9 10" id="KW-0479">Metal-binding</keyword>
<gene>
    <name evidence="11" type="primary">Cyp4c3</name>
    <name evidence="11" type="ORF">NPIL_44081</name>
</gene>
<evidence type="ECO:0000256" key="6">
    <source>
        <dbReference type="ARBA" id="ARBA00023004"/>
    </source>
</evidence>
<feature type="binding site" description="axial binding residue" evidence="9">
    <location>
        <position position="459"/>
    </location>
    <ligand>
        <name>heme</name>
        <dbReference type="ChEBI" id="CHEBI:30413"/>
    </ligand>
    <ligandPart>
        <name>Fe</name>
        <dbReference type="ChEBI" id="CHEBI:18248"/>
    </ligandPart>
</feature>
<evidence type="ECO:0000313" key="12">
    <source>
        <dbReference type="Proteomes" id="UP000887013"/>
    </source>
</evidence>
<keyword evidence="10" id="KW-0560">Oxidoreductase</keyword>
<evidence type="ECO:0000256" key="10">
    <source>
        <dbReference type="RuleBase" id="RU000461"/>
    </source>
</evidence>
<name>A0A8X6INK7_NEPPI</name>
<protein>
    <submittedName>
        <fullName evidence="11">Cytochrome P450 4c3</fullName>
    </submittedName>
</protein>
<evidence type="ECO:0000256" key="3">
    <source>
        <dbReference type="ARBA" id="ARBA00010617"/>
    </source>
</evidence>
<comment type="caution">
    <text evidence="11">The sequence shown here is derived from an EMBL/GenBank/DDBJ whole genome shotgun (WGS) entry which is preliminary data.</text>
</comment>
<keyword evidence="4 9" id="KW-0349">Heme</keyword>
<dbReference type="PANTHER" id="PTHR24291:SF189">
    <property type="entry name" value="CYTOCHROME P450 4C3-RELATED"/>
    <property type="match status" value="1"/>
</dbReference>
<dbReference type="InterPro" id="IPR036396">
    <property type="entry name" value="Cyt_P450_sf"/>
</dbReference>
<dbReference type="GO" id="GO:0005789">
    <property type="term" value="C:endoplasmic reticulum membrane"/>
    <property type="evidence" value="ECO:0007669"/>
    <property type="project" value="UniProtKB-SubCell"/>
</dbReference>
<accession>A0A8X6INK7</accession>
<dbReference type="InterPro" id="IPR001128">
    <property type="entry name" value="Cyt_P450"/>
</dbReference>
<dbReference type="AlphaFoldDB" id="A0A8X6INK7"/>
<evidence type="ECO:0000256" key="7">
    <source>
        <dbReference type="ARBA" id="ARBA00023033"/>
    </source>
</evidence>
<dbReference type="PANTHER" id="PTHR24291">
    <property type="entry name" value="CYTOCHROME P450 FAMILY 4"/>
    <property type="match status" value="1"/>
</dbReference>
<evidence type="ECO:0000256" key="8">
    <source>
        <dbReference type="ARBA" id="ARBA00023136"/>
    </source>
</evidence>
<evidence type="ECO:0000256" key="5">
    <source>
        <dbReference type="ARBA" id="ARBA00022824"/>
    </source>
</evidence>
<dbReference type="GO" id="GO:0004497">
    <property type="term" value="F:monooxygenase activity"/>
    <property type="evidence" value="ECO:0007669"/>
    <property type="project" value="UniProtKB-KW"/>
</dbReference>
<dbReference type="GO" id="GO:0005506">
    <property type="term" value="F:iron ion binding"/>
    <property type="evidence" value="ECO:0007669"/>
    <property type="project" value="InterPro"/>
</dbReference>
<dbReference type="GO" id="GO:0016705">
    <property type="term" value="F:oxidoreductase activity, acting on paired donors, with incorporation or reduction of molecular oxygen"/>
    <property type="evidence" value="ECO:0007669"/>
    <property type="project" value="InterPro"/>
</dbReference>
<dbReference type="Proteomes" id="UP000887013">
    <property type="component" value="Unassembled WGS sequence"/>
</dbReference>
<comment type="cofactor">
    <cofactor evidence="1 9">
        <name>heme</name>
        <dbReference type="ChEBI" id="CHEBI:30413"/>
    </cofactor>
</comment>
<evidence type="ECO:0000256" key="9">
    <source>
        <dbReference type="PIRSR" id="PIRSR602401-1"/>
    </source>
</evidence>
<keyword evidence="12" id="KW-1185">Reference proteome</keyword>
<proteinExistence type="inferred from homology"/>
<dbReference type="Gene3D" id="1.10.630.10">
    <property type="entry name" value="Cytochrome P450"/>
    <property type="match status" value="1"/>
</dbReference>
<evidence type="ECO:0000256" key="2">
    <source>
        <dbReference type="ARBA" id="ARBA00004586"/>
    </source>
</evidence>